<dbReference type="PANTHER" id="PTHR28047:SF6">
    <property type="entry name" value="CN HYDROLASE DOMAIN-CONTAINING PROTEIN"/>
    <property type="match status" value="1"/>
</dbReference>
<protein>
    <submittedName>
        <fullName evidence="2">KLLA0B10670p</fullName>
    </submittedName>
</protein>
<dbReference type="PANTHER" id="PTHR28047">
    <property type="entry name" value="PROTEIN DCG1"/>
    <property type="match status" value="1"/>
</dbReference>
<dbReference type="PaxDb" id="284590-Q6CVN5"/>
<dbReference type="InterPro" id="IPR053714">
    <property type="entry name" value="Iso_Racemase_Enz_sf"/>
</dbReference>
<dbReference type="eggNOG" id="ENOG502S1KP">
    <property type="taxonomic scope" value="Eukaryota"/>
</dbReference>
<dbReference type="OMA" id="FEHHCAA"/>
<dbReference type="Pfam" id="PF01177">
    <property type="entry name" value="Asp_Glu_race"/>
    <property type="match status" value="1"/>
</dbReference>
<dbReference type="InterPro" id="IPR052186">
    <property type="entry name" value="Hydantoin_racemase-like"/>
</dbReference>
<keyword evidence="3" id="KW-1185">Reference proteome</keyword>
<evidence type="ECO:0000313" key="3">
    <source>
        <dbReference type="Proteomes" id="UP000000598"/>
    </source>
</evidence>
<organism evidence="2 3">
    <name type="scientific">Kluyveromyces lactis (strain ATCC 8585 / CBS 2359 / DSM 70799 / NBRC 1267 / NRRL Y-1140 / WM37)</name>
    <name type="common">Yeast</name>
    <name type="synonym">Candida sphaerica</name>
    <dbReference type="NCBI Taxonomy" id="284590"/>
    <lineage>
        <taxon>Eukaryota</taxon>
        <taxon>Fungi</taxon>
        <taxon>Dikarya</taxon>
        <taxon>Ascomycota</taxon>
        <taxon>Saccharomycotina</taxon>
        <taxon>Saccharomycetes</taxon>
        <taxon>Saccharomycetales</taxon>
        <taxon>Saccharomycetaceae</taxon>
        <taxon>Kluyveromyces</taxon>
    </lineage>
</organism>
<dbReference type="Proteomes" id="UP000000598">
    <property type="component" value="Chromosome B"/>
</dbReference>
<dbReference type="KEGG" id="kla:KLLA0_B10670g"/>
<dbReference type="FunCoup" id="Q6CVN5">
    <property type="interactions" value="54"/>
</dbReference>
<name>Q6CVN5_KLULA</name>
<dbReference type="EMBL" id="CR382122">
    <property type="protein sequence ID" value="CAH02397.1"/>
    <property type="molecule type" value="Genomic_DNA"/>
</dbReference>
<comment type="similarity">
    <text evidence="1">Belongs to the HyuE racemase family.</text>
</comment>
<dbReference type="InterPro" id="IPR015942">
    <property type="entry name" value="Asp/Glu/hydantoin_racemase"/>
</dbReference>
<evidence type="ECO:0000313" key="2">
    <source>
        <dbReference type="EMBL" id="CAH02397.1"/>
    </source>
</evidence>
<reference evidence="2 3" key="1">
    <citation type="journal article" date="2004" name="Nature">
        <title>Genome evolution in yeasts.</title>
        <authorList>
            <consortium name="Genolevures"/>
            <person name="Dujon B."/>
            <person name="Sherman D."/>
            <person name="Fischer G."/>
            <person name="Durrens P."/>
            <person name="Casaregola S."/>
            <person name="Lafontaine I."/>
            <person name="de Montigny J."/>
            <person name="Marck C."/>
            <person name="Neuveglise C."/>
            <person name="Talla E."/>
            <person name="Goffard N."/>
            <person name="Frangeul L."/>
            <person name="Aigle M."/>
            <person name="Anthouard V."/>
            <person name="Babour A."/>
            <person name="Barbe V."/>
            <person name="Barnay S."/>
            <person name="Blanchin S."/>
            <person name="Beckerich J.M."/>
            <person name="Beyne E."/>
            <person name="Bleykasten C."/>
            <person name="Boisrame A."/>
            <person name="Boyer J."/>
            <person name="Cattolico L."/>
            <person name="Confanioleri F."/>
            <person name="de Daruvar A."/>
            <person name="Despons L."/>
            <person name="Fabre E."/>
            <person name="Fairhead C."/>
            <person name="Ferry-Dumazet H."/>
            <person name="Groppi A."/>
            <person name="Hantraye F."/>
            <person name="Hennequin C."/>
            <person name="Jauniaux N."/>
            <person name="Joyet P."/>
            <person name="Kachouri R."/>
            <person name="Kerrest A."/>
            <person name="Koszul R."/>
            <person name="Lemaire M."/>
            <person name="Lesur I."/>
            <person name="Ma L."/>
            <person name="Muller H."/>
            <person name="Nicaud J.M."/>
            <person name="Nikolski M."/>
            <person name="Oztas S."/>
            <person name="Ozier-Kalogeropoulos O."/>
            <person name="Pellenz S."/>
            <person name="Potier S."/>
            <person name="Richard G.F."/>
            <person name="Straub M.L."/>
            <person name="Suleau A."/>
            <person name="Swennene D."/>
            <person name="Tekaia F."/>
            <person name="Wesolowski-Louvel M."/>
            <person name="Westhof E."/>
            <person name="Wirth B."/>
            <person name="Zeniou-Meyer M."/>
            <person name="Zivanovic I."/>
            <person name="Bolotin-Fukuhara M."/>
            <person name="Thierry A."/>
            <person name="Bouchier C."/>
            <person name="Caudron B."/>
            <person name="Scarpelli C."/>
            <person name="Gaillardin C."/>
            <person name="Weissenbach J."/>
            <person name="Wincker P."/>
            <person name="Souciet J.L."/>
        </authorList>
    </citation>
    <scope>NUCLEOTIDE SEQUENCE [LARGE SCALE GENOMIC DNA]</scope>
    <source>
        <strain evidence="3">ATCC 8585 / CBS 2359 / DSM 70799 / NBRC 1267 / NRRL Y-1140 / WM37</strain>
    </source>
</reference>
<dbReference type="InParanoid" id="Q6CVN5"/>
<accession>Q6CVN5</accession>
<sequence>MSLSKLPFVKHKKSLPDDELIKVLFVNPNSTQAMTDACLKILAGHVAPDTVVYGYTAPFGKAPNVIEGHLDGIQSAIAVMEDAYDVINQVDCVLVGCFSDHPLIKSIREEFDDVVCMGIVEAAVYSSRIIGSKFGILASIYKAQLRDEETIAGLGMSTFCVGLLSSGIKTVSDLVKVEEAELHKTMSKTALTLVEEYHADTIILGCAGMSDLKNAVANALQQNGYEVPIIDGVVCGINIVSAVYRSGLHGTSKQGAYSSARKARELRGDTVEIKKS</sequence>
<dbReference type="HOGENOM" id="CLU_053002_1_0_1"/>
<dbReference type="AlphaFoldDB" id="Q6CVN5"/>
<gene>
    <name evidence="2" type="ORF">KLLA0_B10670g</name>
</gene>
<proteinExistence type="inferred from homology"/>
<dbReference type="GO" id="GO:0047661">
    <property type="term" value="F:amino-acid racemase activity"/>
    <property type="evidence" value="ECO:0007669"/>
    <property type="project" value="InterPro"/>
</dbReference>
<dbReference type="Gene3D" id="3.40.50.12500">
    <property type="match status" value="1"/>
</dbReference>
<dbReference type="STRING" id="284590.Q6CVN5"/>
<evidence type="ECO:0000256" key="1">
    <source>
        <dbReference type="ARBA" id="ARBA00038414"/>
    </source>
</evidence>